<name>A0A1W6DY63_9CAUD</name>
<protein>
    <submittedName>
        <fullName evidence="1">Uncharacterized protein</fullName>
    </submittedName>
</protein>
<evidence type="ECO:0000313" key="2">
    <source>
        <dbReference type="Proteomes" id="UP000221506"/>
    </source>
</evidence>
<keyword evidence="2" id="KW-1185">Reference proteome</keyword>
<dbReference type="EMBL" id="KY914485">
    <property type="protein sequence ID" value="ARK07841.1"/>
    <property type="molecule type" value="Genomic_DNA"/>
</dbReference>
<proteinExistence type="predicted"/>
<organism evidence="1 2">
    <name type="scientific">Aeromonas phage phiA8-29</name>
    <dbReference type="NCBI Taxonomy" id="1978922"/>
    <lineage>
        <taxon>Viruses</taxon>
        <taxon>Duplodnaviria</taxon>
        <taxon>Heunggongvirae</taxon>
        <taxon>Uroviricota</taxon>
        <taxon>Caudoviricetes</taxon>
        <taxon>Pantevenvirales</taxon>
        <taxon>Ackermannviridae</taxon>
        <taxon>Tedavirus</taxon>
        <taxon>Tedavirus A829</taxon>
    </lineage>
</organism>
<dbReference type="Proteomes" id="UP000221506">
    <property type="component" value="Segment"/>
</dbReference>
<accession>A0A1W6DY63</accession>
<reference evidence="1 2" key="1">
    <citation type="submission" date="2017-04" db="EMBL/GenBank/DDBJ databases">
        <title>Complete genome sequence and characterization of temperature-dependent bacteriophage phiA8-29 infecting Aeromonas.</title>
        <authorList>
            <person name="He Y."/>
            <person name="Yang H."/>
        </authorList>
    </citation>
    <scope>NUCLEOTIDE SEQUENCE [LARGE SCALE GENOMIC DNA]</scope>
</reference>
<gene>
    <name evidence="1" type="ORF">phiA829_021</name>
</gene>
<sequence length="99" mass="11724">MQTLKLQDFVNDYNRLVVQGANNDPVFVKRLVNEHYAHISEECWDWLRTRKPLEVGKWAWEIEWQGQNPRDVLLKVQSLTSSSVEVNGLWDERSNWIAV</sequence>
<evidence type="ECO:0000313" key="1">
    <source>
        <dbReference type="EMBL" id="ARK07841.1"/>
    </source>
</evidence>